<dbReference type="GeneID" id="10030108"/>
<dbReference type="Proteomes" id="UP000002669">
    <property type="component" value="Unassembled WGS sequence"/>
</dbReference>
<sequence length="130" mass="14392">MGIRDGDDARGENSDRAFTNTTLPSFTWPETAFSLNFTVDYGSDIKPGRAVESLHRGWARIHAIRYGLVQRPRHGLAADWTGGWFVWHPYGAIGHPWNKGSPIALSRKLLTASIVTQSSGDSSLHDVFNI</sequence>
<dbReference type="OrthoDB" id="771136at2759"/>
<reference evidence="2" key="1">
    <citation type="journal article" date="2012" name="MBio">
        <title>Comparative genome analysis of Trichophyton rubrum and related dermatophytes reveals candidate genes involved in infection.</title>
        <authorList>
            <person name="Martinez D.A."/>
            <person name="Oliver B.G."/>
            <person name="Graeser Y."/>
            <person name="Goldberg J.M."/>
            <person name="Li W."/>
            <person name="Martinez-Rossi N.M."/>
            <person name="Monod M."/>
            <person name="Shelest E."/>
            <person name="Barton R.C."/>
            <person name="Birch E."/>
            <person name="Brakhage A.A."/>
            <person name="Chen Z."/>
            <person name="Gurr S.J."/>
            <person name="Heiman D."/>
            <person name="Heitman J."/>
            <person name="Kosti I."/>
            <person name="Rossi A."/>
            <person name="Saif S."/>
            <person name="Samalova M."/>
            <person name="Saunders C.W."/>
            <person name="Shea T."/>
            <person name="Summerbell R.C."/>
            <person name="Xu J."/>
            <person name="Young S."/>
            <person name="Zeng Q."/>
            <person name="Birren B.W."/>
            <person name="Cuomo C.A."/>
            <person name="White T.C."/>
        </authorList>
    </citation>
    <scope>NUCLEOTIDE SEQUENCE [LARGE SCALE GENOMIC DNA]</scope>
    <source>
        <strain evidence="2">ATCC MYA-4604 / CBS 118893</strain>
    </source>
</reference>
<dbReference type="InParanoid" id="E4UR49"/>
<dbReference type="AlphaFoldDB" id="E4UR49"/>
<protein>
    <submittedName>
        <fullName evidence="1">Uncharacterized protein</fullName>
    </submittedName>
</protein>
<keyword evidence="2" id="KW-1185">Reference proteome</keyword>
<organism evidence="2">
    <name type="scientific">Arthroderma gypseum (strain ATCC MYA-4604 / CBS 118893)</name>
    <name type="common">Microsporum gypseum</name>
    <dbReference type="NCBI Taxonomy" id="535722"/>
    <lineage>
        <taxon>Eukaryota</taxon>
        <taxon>Fungi</taxon>
        <taxon>Dikarya</taxon>
        <taxon>Ascomycota</taxon>
        <taxon>Pezizomycotina</taxon>
        <taxon>Eurotiomycetes</taxon>
        <taxon>Eurotiomycetidae</taxon>
        <taxon>Onygenales</taxon>
        <taxon>Arthrodermataceae</taxon>
        <taxon>Nannizzia</taxon>
    </lineage>
</organism>
<dbReference type="EMBL" id="DS989823">
    <property type="protein sequence ID" value="EFQ99324.1"/>
    <property type="molecule type" value="Genomic_DNA"/>
</dbReference>
<name>E4UR49_ARTGP</name>
<accession>E4UR49</accession>
<evidence type="ECO:0000313" key="2">
    <source>
        <dbReference type="Proteomes" id="UP000002669"/>
    </source>
</evidence>
<dbReference type="HOGENOM" id="CLU_1937629_0_0_1"/>
<gene>
    <name evidence="1" type="ORF">MGYG_02337</name>
</gene>
<dbReference type="VEuPathDB" id="FungiDB:MGYG_02337"/>
<evidence type="ECO:0000313" key="1">
    <source>
        <dbReference type="EMBL" id="EFQ99324.1"/>
    </source>
</evidence>
<dbReference type="RefSeq" id="XP_003174807.1">
    <property type="nucleotide sequence ID" value="XM_003174759.1"/>
</dbReference>
<proteinExistence type="predicted"/>